<evidence type="ECO:0000313" key="1">
    <source>
        <dbReference type="EMBL" id="AMO95874.1"/>
    </source>
</evidence>
<dbReference type="PATRIC" id="fig|158899.10.peg.3211"/>
<name>A0A127PE36_9BURK</name>
<gene>
    <name evidence="1" type="ORF">CFter6_3228</name>
</gene>
<evidence type="ECO:0000313" key="2">
    <source>
        <dbReference type="Proteomes" id="UP000072421"/>
    </source>
</evidence>
<dbReference type="AlphaFoldDB" id="A0A127PE36"/>
<reference evidence="1 2" key="1">
    <citation type="submission" date="2015-11" db="EMBL/GenBank/DDBJ databases">
        <title>Exploring the genomic traits of fungus-feeding bacterial genus Collimonas.</title>
        <authorList>
            <person name="Song C."/>
            <person name="Schmidt R."/>
            <person name="de Jager V."/>
            <person name="Krzyzanowska D."/>
            <person name="Jongedijk E."/>
            <person name="Cankar K."/>
            <person name="Beekwilder J."/>
            <person name="van Veen A."/>
            <person name="de Boer W."/>
            <person name="van Veen J.A."/>
            <person name="Garbeva P."/>
        </authorList>
    </citation>
    <scope>NUCLEOTIDE SEQUENCE [LARGE SCALE GENOMIC DNA]</scope>
    <source>
        <strain evidence="1 2">Ter6</strain>
    </source>
</reference>
<organism evidence="1">
    <name type="scientific">Collimonas fungivorans</name>
    <dbReference type="NCBI Taxonomy" id="158899"/>
    <lineage>
        <taxon>Bacteria</taxon>
        <taxon>Pseudomonadati</taxon>
        <taxon>Pseudomonadota</taxon>
        <taxon>Betaproteobacteria</taxon>
        <taxon>Burkholderiales</taxon>
        <taxon>Oxalobacteraceae</taxon>
        <taxon>Collimonas</taxon>
    </lineage>
</organism>
<accession>A0A127PE36</accession>
<dbReference type="Proteomes" id="UP000072421">
    <property type="component" value="Chromosome"/>
</dbReference>
<dbReference type="EMBL" id="CP013232">
    <property type="protein sequence ID" value="AMO95874.1"/>
    <property type="molecule type" value="Genomic_DNA"/>
</dbReference>
<sequence length="42" mass="4983">MCSFKCKLLLIWNWFAITAEITRYYPLRILMKKPSGCAGKMR</sequence>
<proteinExistence type="predicted"/>
<protein>
    <submittedName>
        <fullName evidence="1">Uncharacterized protein</fullName>
    </submittedName>
</protein>